<evidence type="ECO:0000256" key="1">
    <source>
        <dbReference type="SAM" id="MobiDB-lite"/>
    </source>
</evidence>
<accession>A0ABY4R3B2</accession>
<evidence type="ECO:0000313" key="2">
    <source>
        <dbReference type="EMBL" id="UQX89641.1"/>
    </source>
</evidence>
<keyword evidence="3" id="KW-1185">Reference proteome</keyword>
<dbReference type="EMBL" id="CP097332">
    <property type="protein sequence ID" value="UQX89641.1"/>
    <property type="molecule type" value="Genomic_DNA"/>
</dbReference>
<evidence type="ECO:0000313" key="3">
    <source>
        <dbReference type="Proteomes" id="UP001056336"/>
    </source>
</evidence>
<feature type="region of interest" description="Disordered" evidence="1">
    <location>
        <begin position="312"/>
        <end position="359"/>
    </location>
</feature>
<sequence length="359" mass="38696">MATLAEQFRRHAEQMTGLYRVLLLGLAEDWDRSGVTREVCRDWEDAPPSALVQLRLLAGLHRIVLTGRAPDLGRFYPDVGGRDDPGQAWPVAREVIGRHVAELRAALDIAPQTNEPGRAVALLVGLFDALERSGLHRIRLFEPGASAGLNLLVDRFRIEGSDPEAWGYGPLDSPLRLVDAVIGPVRPQAFTIVERAGCDLSPVDALSEQGRLRLVSFVWPDQLDRHARLQAALAIAADTVTEADTISAVHVDRAPAGKWLRQRLGTAPGPQTLTVVWHSVTRGYWPASEVQASSAAIAAAAERMPIAEIAMESSPESPGRTAELTVSIGGPGRSAPEPRRLGAVADHGVPVRLDGTVRS</sequence>
<organism evidence="2 3">
    <name type="scientific">Jatrophihabitans telluris</name>
    <dbReference type="NCBI Taxonomy" id="2038343"/>
    <lineage>
        <taxon>Bacteria</taxon>
        <taxon>Bacillati</taxon>
        <taxon>Actinomycetota</taxon>
        <taxon>Actinomycetes</taxon>
        <taxon>Jatrophihabitantales</taxon>
        <taxon>Jatrophihabitantaceae</taxon>
        <taxon>Jatrophihabitans</taxon>
    </lineage>
</organism>
<dbReference type="InterPro" id="IPR011200">
    <property type="entry name" value="UCP012608"/>
</dbReference>
<proteinExistence type="predicted"/>
<reference evidence="2" key="1">
    <citation type="journal article" date="2018" name="Int. J. Syst. Evol. Microbiol.">
        <title>Jatrophihabitans telluris sp. nov., isolated from sediment soil of lava forest wetlands and the emended description of the genus Jatrophihabitans.</title>
        <authorList>
            <person name="Lee K.C."/>
            <person name="Suh M.K."/>
            <person name="Eom M.K."/>
            <person name="Kim K.K."/>
            <person name="Kim J.S."/>
            <person name="Kim D.S."/>
            <person name="Ko S.H."/>
            <person name="Shin Y.K."/>
            <person name="Lee J.S."/>
        </authorList>
    </citation>
    <scope>NUCLEOTIDE SEQUENCE</scope>
    <source>
        <strain evidence="2">N237</strain>
    </source>
</reference>
<protein>
    <submittedName>
        <fullName evidence="2">DUF2332 domain-containing protein</fullName>
    </submittedName>
</protein>
<dbReference type="RefSeq" id="WP_249773537.1">
    <property type="nucleotide sequence ID" value="NZ_CP097332.1"/>
</dbReference>
<reference evidence="2" key="2">
    <citation type="submission" date="2022-05" db="EMBL/GenBank/DDBJ databases">
        <authorList>
            <person name="Kim J.-S."/>
            <person name="Lee K."/>
            <person name="Suh M."/>
            <person name="Eom M."/>
            <person name="Kim J.-S."/>
            <person name="Kim D.-S."/>
            <person name="Ko S.-H."/>
            <person name="Shin Y."/>
            <person name="Lee J.-S."/>
        </authorList>
    </citation>
    <scope>NUCLEOTIDE SEQUENCE</scope>
    <source>
        <strain evidence="2">N237</strain>
    </source>
</reference>
<dbReference type="Pfam" id="PF10094">
    <property type="entry name" value="DUF2332"/>
    <property type="match status" value="1"/>
</dbReference>
<gene>
    <name evidence="2" type="ORF">M6D93_06455</name>
</gene>
<name>A0ABY4R3B2_9ACTN</name>
<dbReference type="Proteomes" id="UP001056336">
    <property type="component" value="Chromosome"/>
</dbReference>